<keyword evidence="3" id="KW-1185">Reference proteome</keyword>
<gene>
    <name evidence="2" type="ORF">BP00DRAFT_181935</name>
</gene>
<dbReference type="EMBL" id="KZ825507">
    <property type="protein sequence ID" value="PYI31057.1"/>
    <property type="molecule type" value="Genomic_DNA"/>
</dbReference>
<keyword evidence="1" id="KW-1133">Transmembrane helix</keyword>
<dbReference type="AlphaFoldDB" id="A0A2V5J1Z4"/>
<keyword evidence="1" id="KW-0812">Transmembrane</keyword>
<evidence type="ECO:0000256" key="1">
    <source>
        <dbReference type="SAM" id="Phobius"/>
    </source>
</evidence>
<accession>A0A2V5J1Z4</accession>
<proteinExistence type="predicted"/>
<feature type="transmembrane region" description="Helical" evidence="1">
    <location>
        <begin position="54"/>
        <end position="72"/>
    </location>
</feature>
<evidence type="ECO:0000313" key="2">
    <source>
        <dbReference type="EMBL" id="PYI31057.1"/>
    </source>
</evidence>
<protein>
    <submittedName>
        <fullName evidence="2">Uncharacterized protein</fullName>
    </submittedName>
</protein>
<name>A0A2V5J1Z4_9EURO</name>
<keyword evidence="1" id="KW-0472">Membrane</keyword>
<dbReference type="Proteomes" id="UP000248817">
    <property type="component" value="Unassembled WGS sequence"/>
</dbReference>
<reference evidence="2 3" key="1">
    <citation type="submission" date="2018-02" db="EMBL/GenBank/DDBJ databases">
        <title>The genomes of Aspergillus section Nigri reveals drivers in fungal speciation.</title>
        <authorList>
            <consortium name="DOE Joint Genome Institute"/>
            <person name="Vesth T.C."/>
            <person name="Nybo J."/>
            <person name="Theobald S."/>
            <person name="Brandl J."/>
            <person name="Frisvad J.C."/>
            <person name="Nielsen K.F."/>
            <person name="Lyhne E.K."/>
            <person name="Kogle M.E."/>
            <person name="Kuo A."/>
            <person name="Riley R."/>
            <person name="Clum A."/>
            <person name="Nolan M."/>
            <person name="Lipzen A."/>
            <person name="Salamov A."/>
            <person name="Henrissat B."/>
            <person name="Wiebenga A."/>
            <person name="De vries R.P."/>
            <person name="Grigoriev I.V."/>
            <person name="Mortensen U.H."/>
            <person name="Andersen M.R."/>
            <person name="Baker S.E."/>
        </authorList>
    </citation>
    <scope>NUCLEOTIDE SEQUENCE [LARGE SCALE GENOMIC DNA]</scope>
    <source>
        <strain evidence="2 3">CBS 114.80</strain>
    </source>
</reference>
<organism evidence="2 3">
    <name type="scientific">Aspergillus indologenus CBS 114.80</name>
    <dbReference type="NCBI Taxonomy" id="1450541"/>
    <lineage>
        <taxon>Eukaryota</taxon>
        <taxon>Fungi</taxon>
        <taxon>Dikarya</taxon>
        <taxon>Ascomycota</taxon>
        <taxon>Pezizomycotina</taxon>
        <taxon>Eurotiomycetes</taxon>
        <taxon>Eurotiomycetidae</taxon>
        <taxon>Eurotiales</taxon>
        <taxon>Aspergillaceae</taxon>
        <taxon>Aspergillus</taxon>
        <taxon>Aspergillus subgen. Circumdati</taxon>
    </lineage>
</organism>
<evidence type="ECO:0000313" key="3">
    <source>
        <dbReference type="Proteomes" id="UP000248817"/>
    </source>
</evidence>
<sequence>MQPTSYRVRQVYIVAGGCDSPPHHSETRHDDIRDPTPYILMHEMPRHFWCLNHLIYLLYRMCVWCLVVPSHVSEMARKYMQPSQHHSVTFTESCHAGMQIPQLAQGDERAGISTTVWKARTSSATLQGRLSDGDRVM</sequence>